<evidence type="ECO:0000313" key="1">
    <source>
        <dbReference type="EMBL" id="MEJ8813500.1"/>
    </source>
</evidence>
<dbReference type="Proteomes" id="UP001365846">
    <property type="component" value="Unassembled WGS sequence"/>
</dbReference>
<dbReference type="RefSeq" id="WP_340358745.1">
    <property type="nucleotide sequence ID" value="NZ_JBBKZU010000009.1"/>
</dbReference>
<dbReference type="InterPro" id="IPR029045">
    <property type="entry name" value="ClpP/crotonase-like_dom_sf"/>
</dbReference>
<dbReference type="EMBL" id="JBBKZU010000009">
    <property type="protein sequence ID" value="MEJ8813500.1"/>
    <property type="molecule type" value="Genomic_DNA"/>
</dbReference>
<organism evidence="1 2">
    <name type="scientific">Variovorax ureilyticus</name>
    <dbReference type="NCBI Taxonomy" id="1836198"/>
    <lineage>
        <taxon>Bacteria</taxon>
        <taxon>Pseudomonadati</taxon>
        <taxon>Pseudomonadota</taxon>
        <taxon>Betaproteobacteria</taxon>
        <taxon>Burkholderiales</taxon>
        <taxon>Comamonadaceae</taxon>
        <taxon>Variovorax</taxon>
    </lineage>
</organism>
<proteinExistence type="predicted"/>
<comment type="caution">
    <text evidence="1">The sequence shown here is derived from an EMBL/GenBank/DDBJ whole genome shotgun (WGS) entry which is preliminary data.</text>
</comment>
<dbReference type="InterPro" id="IPR009648">
    <property type="entry name" value="Malonate_gamma"/>
</dbReference>
<protein>
    <submittedName>
        <fullName evidence="1">Biotin-independent malonate decarboxylase subunit gamma</fullName>
        <ecNumber evidence="1">4.1.1.88</ecNumber>
    </submittedName>
</protein>
<sequence>MDWNLLATRLFGADHGIAADGDFLHGTARFDGRPITVVGTTNHAPIGVRVALAQARVVLDTVAQHPERPILLLIDTQGQQLRRRDELLGINRAMAHLGASIDLARRRGHRVIGLVYDQALSGGFITSGLIADACHALPEAEIRVMRIPAMARVTKLPEEMLTTLSQSNPVFAPGVANYVAMGGVRSLWDGDMPAALRAALRAALADTPTDDRRAIDGAERGGRRLAAAVAQRVLDAA</sequence>
<gene>
    <name evidence="1" type="primary">mdcE</name>
    <name evidence="1" type="ORF">WKW77_20610</name>
</gene>
<dbReference type="Gene3D" id="3.90.226.10">
    <property type="entry name" value="2-enoyl-CoA Hydratase, Chain A, domain 1"/>
    <property type="match status" value="1"/>
</dbReference>
<accession>A0ABU8VKG2</accession>
<dbReference type="Pfam" id="PF06833">
    <property type="entry name" value="MdcE"/>
    <property type="match status" value="1"/>
</dbReference>
<keyword evidence="2" id="KW-1185">Reference proteome</keyword>
<dbReference type="NCBIfam" id="TIGR03134">
    <property type="entry name" value="malonate_gamma"/>
    <property type="match status" value="1"/>
</dbReference>
<evidence type="ECO:0000313" key="2">
    <source>
        <dbReference type="Proteomes" id="UP001365846"/>
    </source>
</evidence>
<reference evidence="1 2" key="1">
    <citation type="submission" date="2024-03" db="EMBL/GenBank/DDBJ databases">
        <title>Novel species of the genus Variovorax.</title>
        <authorList>
            <person name="Liu Q."/>
            <person name="Xin Y.-H."/>
        </authorList>
    </citation>
    <scope>NUCLEOTIDE SEQUENCE [LARGE SCALE GENOMIC DNA]</scope>
    <source>
        <strain evidence="1 2">KACC 18899</strain>
    </source>
</reference>
<name>A0ABU8VKG2_9BURK</name>
<dbReference type="SUPFAM" id="SSF52096">
    <property type="entry name" value="ClpP/crotonase"/>
    <property type="match status" value="1"/>
</dbReference>
<dbReference type="GO" id="GO:0016829">
    <property type="term" value="F:lyase activity"/>
    <property type="evidence" value="ECO:0007669"/>
    <property type="project" value="UniProtKB-KW"/>
</dbReference>
<dbReference type="EC" id="4.1.1.88" evidence="1"/>
<keyword evidence="1" id="KW-0456">Lyase</keyword>